<dbReference type="InterPro" id="IPR036736">
    <property type="entry name" value="ACP-like_sf"/>
</dbReference>
<feature type="domain" description="Carrier" evidence="3">
    <location>
        <begin position="1"/>
        <end position="78"/>
    </location>
</feature>
<evidence type="ECO:0000313" key="4">
    <source>
        <dbReference type="EMBL" id="TDP37669.1"/>
    </source>
</evidence>
<name>A0A4R6PLN9_NOCIG</name>
<accession>A0A4R6PLN9</accession>
<evidence type="ECO:0000256" key="1">
    <source>
        <dbReference type="ARBA" id="ARBA00022450"/>
    </source>
</evidence>
<dbReference type="EMBL" id="SNXK01000004">
    <property type="protein sequence ID" value="TDP37669.1"/>
    <property type="molecule type" value="Genomic_DNA"/>
</dbReference>
<evidence type="ECO:0000256" key="2">
    <source>
        <dbReference type="ARBA" id="ARBA00022553"/>
    </source>
</evidence>
<sequence length="84" mass="9124">MSEADIKQVIADELGARGYQIGPDEFAADLISVGVNSVNLVRVLTTLEEQYNIEFEPTGFFREPVTVVRLAQKIIGLLAQSASA</sequence>
<comment type="caution">
    <text evidence="4">The sequence shown here is derived from an EMBL/GenBank/DDBJ whole genome shotgun (WGS) entry which is preliminary data.</text>
</comment>
<keyword evidence="1" id="KW-0596">Phosphopantetheine</keyword>
<dbReference type="PROSITE" id="PS50075">
    <property type="entry name" value="CARRIER"/>
    <property type="match status" value="1"/>
</dbReference>
<dbReference type="InterPro" id="IPR009081">
    <property type="entry name" value="PP-bd_ACP"/>
</dbReference>
<dbReference type="Gene3D" id="1.10.1200.10">
    <property type="entry name" value="ACP-like"/>
    <property type="match status" value="1"/>
</dbReference>
<proteinExistence type="predicted"/>
<organism evidence="4 5">
    <name type="scientific">Nocardia ignorata</name>
    <dbReference type="NCBI Taxonomy" id="145285"/>
    <lineage>
        <taxon>Bacteria</taxon>
        <taxon>Bacillati</taxon>
        <taxon>Actinomycetota</taxon>
        <taxon>Actinomycetes</taxon>
        <taxon>Mycobacteriales</taxon>
        <taxon>Nocardiaceae</taxon>
        <taxon>Nocardia</taxon>
    </lineage>
</organism>
<dbReference type="InterPro" id="IPR006162">
    <property type="entry name" value="Ppantetheine_attach_site"/>
</dbReference>
<keyword evidence="5" id="KW-1185">Reference proteome</keyword>
<dbReference type="RefSeq" id="WP_067488370.1">
    <property type="nucleotide sequence ID" value="NZ_SNXK01000004.1"/>
</dbReference>
<dbReference type="Pfam" id="PF00550">
    <property type="entry name" value="PP-binding"/>
    <property type="match status" value="1"/>
</dbReference>
<dbReference type="PROSITE" id="PS00012">
    <property type="entry name" value="PHOSPHOPANTETHEINE"/>
    <property type="match status" value="1"/>
</dbReference>
<reference evidence="4 5" key="1">
    <citation type="submission" date="2019-03" db="EMBL/GenBank/DDBJ databases">
        <title>Genomic Encyclopedia of Type Strains, Phase IV (KMG-IV): sequencing the most valuable type-strain genomes for metagenomic binning, comparative biology and taxonomic classification.</title>
        <authorList>
            <person name="Goeker M."/>
        </authorList>
    </citation>
    <scope>NUCLEOTIDE SEQUENCE [LARGE SCALE GENOMIC DNA]</scope>
    <source>
        <strain evidence="4 5">DSM 44496</strain>
    </source>
</reference>
<evidence type="ECO:0000313" key="5">
    <source>
        <dbReference type="Proteomes" id="UP000295087"/>
    </source>
</evidence>
<evidence type="ECO:0000259" key="3">
    <source>
        <dbReference type="PROSITE" id="PS50075"/>
    </source>
</evidence>
<dbReference type="AlphaFoldDB" id="A0A4R6PLN9"/>
<keyword evidence="2" id="KW-0597">Phosphoprotein</keyword>
<gene>
    <name evidence="4" type="ORF">DFR75_10419</name>
</gene>
<dbReference type="Proteomes" id="UP000295087">
    <property type="component" value="Unassembled WGS sequence"/>
</dbReference>
<protein>
    <submittedName>
        <fullName evidence="4">Phosphopantetheine binding protein</fullName>
    </submittedName>
</protein>
<dbReference type="SUPFAM" id="SSF47336">
    <property type="entry name" value="ACP-like"/>
    <property type="match status" value="1"/>
</dbReference>